<feature type="chain" id="PRO_5025466473" description="Secreted protein" evidence="1">
    <location>
        <begin position="19"/>
        <end position="105"/>
    </location>
</feature>
<evidence type="ECO:0000256" key="1">
    <source>
        <dbReference type="SAM" id="SignalP"/>
    </source>
</evidence>
<organism evidence="2 3">
    <name type="scientific">Ampelomyces quisqualis</name>
    <name type="common">Powdery mildew agent</name>
    <dbReference type="NCBI Taxonomy" id="50730"/>
    <lineage>
        <taxon>Eukaryota</taxon>
        <taxon>Fungi</taxon>
        <taxon>Dikarya</taxon>
        <taxon>Ascomycota</taxon>
        <taxon>Pezizomycotina</taxon>
        <taxon>Dothideomycetes</taxon>
        <taxon>Pleosporomycetidae</taxon>
        <taxon>Pleosporales</taxon>
        <taxon>Pleosporineae</taxon>
        <taxon>Phaeosphaeriaceae</taxon>
        <taxon>Ampelomyces</taxon>
    </lineage>
</organism>
<name>A0A6A5Q8Q0_AMPQU</name>
<dbReference type="EMBL" id="ML979142">
    <property type="protein sequence ID" value="KAF1911813.1"/>
    <property type="molecule type" value="Genomic_DNA"/>
</dbReference>
<dbReference type="AlphaFoldDB" id="A0A6A5Q8Q0"/>
<feature type="signal peptide" evidence="1">
    <location>
        <begin position="1"/>
        <end position="18"/>
    </location>
</feature>
<keyword evidence="1" id="KW-0732">Signal</keyword>
<evidence type="ECO:0008006" key="4">
    <source>
        <dbReference type="Google" id="ProtNLM"/>
    </source>
</evidence>
<keyword evidence="3" id="KW-1185">Reference proteome</keyword>
<accession>A0A6A5Q8Q0</accession>
<reference evidence="2" key="1">
    <citation type="journal article" date="2020" name="Stud. Mycol.">
        <title>101 Dothideomycetes genomes: a test case for predicting lifestyles and emergence of pathogens.</title>
        <authorList>
            <person name="Haridas S."/>
            <person name="Albert R."/>
            <person name="Binder M."/>
            <person name="Bloem J."/>
            <person name="Labutti K."/>
            <person name="Salamov A."/>
            <person name="Andreopoulos B."/>
            <person name="Baker S."/>
            <person name="Barry K."/>
            <person name="Bills G."/>
            <person name="Bluhm B."/>
            <person name="Cannon C."/>
            <person name="Castanera R."/>
            <person name="Culley D."/>
            <person name="Daum C."/>
            <person name="Ezra D."/>
            <person name="Gonzalez J."/>
            <person name="Henrissat B."/>
            <person name="Kuo A."/>
            <person name="Liang C."/>
            <person name="Lipzen A."/>
            <person name="Lutzoni F."/>
            <person name="Magnuson J."/>
            <person name="Mondo S."/>
            <person name="Nolan M."/>
            <person name="Ohm R."/>
            <person name="Pangilinan J."/>
            <person name="Park H.-J."/>
            <person name="Ramirez L."/>
            <person name="Alfaro M."/>
            <person name="Sun H."/>
            <person name="Tritt A."/>
            <person name="Yoshinaga Y."/>
            <person name="Zwiers L.-H."/>
            <person name="Turgeon B."/>
            <person name="Goodwin S."/>
            <person name="Spatafora J."/>
            <person name="Crous P."/>
            <person name="Grigoriev I."/>
        </authorList>
    </citation>
    <scope>NUCLEOTIDE SEQUENCE</scope>
    <source>
        <strain evidence="2">HMLAC05119</strain>
    </source>
</reference>
<protein>
    <recommendedName>
        <fullName evidence="4">Secreted protein</fullName>
    </recommendedName>
</protein>
<dbReference type="Proteomes" id="UP000800096">
    <property type="component" value="Unassembled WGS sequence"/>
</dbReference>
<evidence type="ECO:0000313" key="3">
    <source>
        <dbReference type="Proteomes" id="UP000800096"/>
    </source>
</evidence>
<sequence>MCPSILWWWGAQWHTGRQRVCAWWRGGAWSSISGGWMGRQSEAGRQLCRRGLAGGAMDGEGGSSWPGITVVFISPSRCPRCAVVQRERAPCTLASQQAQAYCSIW</sequence>
<gene>
    <name evidence="2" type="ORF">BDU57DRAFT_523824</name>
</gene>
<proteinExistence type="predicted"/>
<evidence type="ECO:0000313" key="2">
    <source>
        <dbReference type="EMBL" id="KAF1911813.1"/>
    </source>
</evidence>